<dbReference type="PANTHER" id="PTHR43248:SF25">
    <property type="entry name" value="AB HYDROLASE-1 DOMAIN-CONTAINING PROTEIN-RELATED"/>
    <property type="match status" value="1"/>
</dbReference>
<evidence type="ECO:0000256" key="1">
    <source>
        <dbReference type="ARBA" id="ARBA00010088"/>
    </source>
</evidence>
<proteinExistence type="inferred from homology"/>
<evidence type="ECO:0008006" key="8">
    <source>
        <dbReference type="Google" id="ProtNLM"/>
    </source>
</evidence>
<comment type="similarity">
    <text evidence="1">Belongs to the peptidase S33 family.</text>
</comment>
<dbReference type="Pfam" id="PF00561">
    <property type="entry name" value="Abhydrolase_1"/>
    <property type="match status" value="1"/>
</dbReference>
<evidence type="ECO:0000313" key="6">
    <source>
        <dbReference type="EMBL" id="TPX59757.1"/>
    </source>
</evidence>
<dbReference type="PANTHER" id="PTHR43248">
    <property type="entry name" value="2-SUCCINYL-6-HYDROXY-2,4-CYCLOHEXADIENE-1-CARBOXYLATE SYNTHASE"/>
    <property type="match status" value="1"/>
</dbReference>
<feature type="domain" description="Peptidase S33 tripeptidyl aminopeptidase-like C-terminal" evidence="5">
    <location>
        <begin position="434"/>
        <end position="537"/>
    </location>
</feature>
<feature type="transmembrane region" description="Helical" evidence="3">
    <location>
        <begin position="21"/>
        <end position="41"/>
    </location>
</feature>
<dbReference type="InterPro" id="IPR013595">
    <property type="entry name" value="Pept_S33_TAP-like_C"/>
</dbReference>
<dbReference type="SUPFAM" id="SSF53474">
    <property type="entry name" value="alpha/beta-Hydrolases"/>
    <property type="match status" value="1"/>
</dbReference>
<keyword evidence="3" id="KW-0472">Membrane</keyword>
<name>A0A507E8P3_9FUNG</name>
<dbReference type="Pfam" id="PF08386">
    <property type="entry name" value="Abhydrolase_4"/>
    <property type="match status" value="1"/>
</dbReference>
<sequence length="589" mass="64410">MPHDYGKPVTRARATGKETTRGRAAALVLVLFAVLLLFSLLSGNAPIKDVRDAFAWRHCPDLDPKHFRCGRLRVPLDHLQATNATLRTINIAVVKYMTHPNKPPKQGTIIVNPGGPGGSGKEFAIQASKLISFLSGGEYDILGFDPRGIADSNSVKCFENPSLHAAAEMNQLSPPNALGSTTLVSKFASHQELMAKSCGKWSADLLPYISTAYTARDIDLIREALKEPLTNYWGFSYGTFLGITYANMFPDRVGRVIIDGVTDPDTFAGNYLDWSLSSLVDAQKVVDGLSRLCFEAGPSQCRLSQDGDNELSVKDRIEAYFKSLAENPLILVDAAVPQVFEATDAISVLFQATYSPKSWKTVADAFASAIYDGNATSLANLQKQKLDEKDACPFKDNSGMFGFPSVKCNDGFGDATNSLDEWEEIALETEEIGPYFGTQWAWMGLVCKYWPSKAVERFAGPWNHTTKNKVLLIGNTFDPVTPLKSAKLAESLMGGNGRLLTHNAYGHCSLGQFGACTMGYVREFFTTGSYPAAGTVCNLTKEEENPFLQQTILSAAGIKRLDQASKWNLDDLAQELEAVQAFLAHTNFR</sequence>
<keyword evidence="2" id="KW-0378">Hydrolase</keyword>
<dbReference type="EMBL" id="QEAP01000708">
    <property type="protein sequence ID" value="TPX59757.1"/>
    <property type="molecule type" value="Genomic_DNA"/>
</dbReference>
<evidence type="ECO:0000256" key="3">
    <source>
        <dbReference type="SAM" id="Phobius"/>
    </source>
</evidence>
<dbReference type="InterPro" id="IPR000073">
    <property type="entry name" value="AB_hydrolase_1"/>
</dbReference>
<gene>
    <name evidence="6" type="ORF">CcCBS67573_g09062</name>
</gene>
<evidence type="ECO:0000259" key="4">
    <source>
        <dbReference type="Pfam" id="PF00561"/>
    </source>
</evidence>
<dbReference type="InterPro" id="IPR029058">
    <property type="entry name" value="AB_hydrolase_fold"/>
</dbReference>
<keyword evidence="3" id="KW-1133">Transmembrane helix</keyword>
<dbReference type="STRING" id="246404.A0A507E8P3"/>
<dbReference type="Gene3D" id="3.40.50.1820">
    <property type="entry name" value="alpha/beta hydrolase"/>
    <property type="match status" value="1"/>
</dbReference>
<evidence type="ECO:0000259" key="5">
    <source>
        <dbReference type="Pfam" id="PF08386"/>
    </source>
</evidence>
<comment type="caution">
    <text evidence="6">The sequence shown here is derived from an EMBL/GenBank/DDBJ whole genome shotgun (WGS) entry which is preliminary data.</text>
</comment>
<evidence type="ECO:0000256" key="2">
    <source>
        <dbReference type="ARBA" id="ARBA00022801"/>
    </source>
</evidence>
<reference evidence="6 7" key="1">
    <citation type="journal article" date="2019" name="Sci. Rep.">
        <title>Comparative genomics of chytrid fungi reveal insights into the obligate biotrophic and pathogenic lifestyle of Synchytrium endobioticum.</title>
        <authorList>
            <person name="van de Vossenberg B.T.L.H."/>
            <person name="Warris S."/>
            <person name="Nguyen H.D.T."/>
            <person name="van Gent-Pelzer M.P.E."/>
            <person name="Joly D.L."/>
            <person name="van de Geest H.C."/>
            <person name="Bonants P.J.M."/>
            <person name="Smith D.S."/>
            <person name="Levesque C.A."/>
            <person name="van der Lee T.A.J."/>
        </authorList>
    </citation>
    <scope>NUCLEOTIDE SEQUENCE [LARGE SCALE GENOMIC DNA]</scope>
    <source>
        <strain evidence="6 7">CBS 675.73</strain>
    </source>
</reference>
<dbReference type="OrthoDB" id="425534at2759"/>
<organism evidence="6 7">
    <name type="scientific">Chytriomyces confervae</name>
    <dbReference type="NCBI Taxonomy" id="246404"/>
    <lineage>
        <taxon>Eukaryota</taxon>
        <taxon>Fungi</taxon>
        <taxon>Fungi incertae sedis</taxon>
        <taxon>Chytridiomycota</taxon>
        <taxon>Chytridiomycota incertae sedis</taxon>
        <taxon>Chytridiomycetes</taxon>
        <taxon>Chytridiales</taxon>
        <taxon>Chytriomycetaceae</taxon>
        <taxon>Chytriomyces</taxon>
    </lineage>
</organism>
<accession>A0A507E8P3</accession>
<dbReference type="GO" id="GO:0016787">
    <property type="term" value="F:hydrolase activity"/>
    <property type="evidence" value="ECO:0007669"/>
    <property type="project" value="UniProtKB-KW"/>
</dbReference>
<dbReference type="Proteomes" id="UP000320333">
    <property type="component" value="Unassembled WGS sequence"/>
</dbReference>
<protein>
    <recommendedName>
        <fullName evidence="8">AB hydrolase-1 domain-containing protein</fullName>
    </recommendedName>
</protein>
<evidence type="ECO:0000313" key="7">
    <source>
        <dbReference type="Proteomes" id="UP000320333"/>
    </source>
</evidence>
<dbReference type="AlphaFoldDB" id="A0A507E8P3"/>
<keyword evidence="3" id="KW-0812">Transmembrane</keyword>
<feature type="domain" description="AB hydrolase-1" evidence="4">
    <location>
        <begin position="108"/>
        <end position="309"/>
    </location>
</feature>
<keyword evidence="7" id="KW-1185">Reference proteome</keyword>
<dbReference type="InterPro" id="IPR051601">
    <property type="entry name" value="Serine_prot/Carboxylest_S33"/>
</dbReference>